<dbReference type="AlphaFoldDB" id="A0A8H3F3J0"/>
<feature type="transmembrane region" description="Helical" evidence="12">
    <location>
        <begin position="48"/>
        <end position="66"/>
    </location>
</feature>
<gene>
    <name evidence="13" type="ORF">HETSPECPRED_003825</name>
</gene>
<dbReference type="GO" id="GO:0006621">
    <property type="term" value="P:protein retention in ER lumen"/>
    <property type="evidence" value="ECO:0007669"/>
    <property type="project" value="InterPro"/>
</dbReference>
<keyword evidence="3" id="KW-0813">Transport</keyword>
<dbReference type="Proteomes" id="UP000664521">
    <property type="component" value="Unassembled WGS sequence"/>
</dbReference>
<evidence type="ECO:0000256" key="5">
    <source>
        <dbReference type="ARBA" id="ARBA00022824"/>
    </source>
</evidence>
<accession>A0A8H3F3J0</accession>
<dbReference type="InterPro" id="IPR000133">
    <property type="entry name" value="ER_ret_rcpt"/>
</dbReference>
<keyword evidence="5" id="KW-0256">Endoplasmic reticulum</keyword>
<evidence type="ECO:0000313" key="14">
    <source>
        <dbReference type="Proteomes" id="UP000664521"/>
    </source>
</evidence>
<keyword evidence="4 12" id="KW-0812">Transmembrane</keyword>
<comment type="caution">
    <text evidence="13">The sequence shown here is derived from an EMBL/GenBank/DDBJ whole genome shotgun (WGS) entry which is preliminary data.</text>
</comment>
<keyword evidence="7" id="KW-0653">Protein transport</keyword>
<keyword evidence="14" id="KW-1185">Reference proteome</keyword>
<keyword evidence="10" id="KW-0675">Receptor</keyword>
<proteinExistence type="inferred from homology"/>
<evidence type="ECO:0000256" key="12">
    <source>
        <dbReference type="SAM" id="Phobius"/>
    </source>
</evidence>
<keyword evidence="6" id="KW-0931">ER-Golgi transport</keyword>
<evidence type="ECO:0000256" key="4">
    <source>
        <dbReference type="ARBA" id="ARBA00022692"/>
    </source>
</evidence>
<evidence type="ECO:0008006" key="15">
    <source>
        <dbReference type="Google" id="ProtNLM"/>
    </source>
</evidence>
<feature type="transmembrane region" description="Helical" evidence="12">
    <location>
        <begin position="102"/>
        <end position="127"/>
    </location>
</feature>
<dbReference type="PRINTS" id="PR00660">
    <property type="entry name" value="ERLUMENR"/>
</dbReference>
<evidence type="ECO:0000256" key="11">
    <source>
        <dbReference type="SAM" id="MobiDB-lite"/>
    </source>
</evidence>
<evidence type="ECO:0000256" key="6">
    <source>
        <dbReference type="ARBA" id="ARBA00022892"/>
    </source>
</evidence>
<keyword evidence="8 12" id="KW-1133">Transmembrane helix</keyword>
<organism evidence="13 14">
    <name type="scientific">Heterodermia speciosa</name>
    <dbReference type="NCBI Taxonomy" id="116794"/>
    <lineage>
        <taxon>Eukaryota</taxon>
        <taxon>Fungi</taxon>
        <taxon>Dikarya</taxon>
        <taxon>Ascomycota</taxon>
        <taxon>Pezizomycotina</taxon>
        <taxon>Lecanoromycetes</taxon>
        <taxon>OSLEUM clade</taxon>
        <taxon>Lecanoromycetidae</taxon>
        <taxon>Caliciales</taxon>
        <taxon>Physciaceae</taxon>
        <taxon>Heterodermia</taxon>
    </lineage>
</organism>
<evidence type="ECO:0000256" key="2">
    <source>
        <dbReference type="ARBA" id="ARBA00010120"/>
    </source>
</evidence>
<evidence type="ECO:0000256" key="3">
    <source>
        <dbReference type="ARBA" id="ARBA00022448"/>
    </source>
</evidence>
<comment type="similarity">
    <text evidence="2">Belongs to the ERD2 family.</text>
</comment>
<evidence type="ECO:0000313" key="13">
    <source>
        <dbReference type="EMBL" id="CAF9918656.1"/>
    </source>
</evidence>
<evidence type="ECO:0000256" key="1">
    <source>
        <dbReference type="ARBA" id="ARBA00004477"/>
    </source>
</evidence>
<feature type="region of interest" description="Disordered" evidence="11">
    <location>
        <begin position="192"/>
        <end position="261"/>
    </location>
</feature>
<dbReference type="PANTHER" id="PTHR10585">
    <property type="entry name" value="ER LUMEN PROTEIN RETAINING RECEPTOR"/>
    <property type="match status" value="1"/>
</dbReference>
<reference evidence="13" key="1">
    <citation type="submission" date="2021-03" db="EMBL/GenBank/DDBJ databases">
        <authorList>
            <person name="Tagirdzhanova G."/>
        </authorList>
    </citation>
    <scope>NUCLEOTIDE SEQUENCE</scope>
</reference>
<dbReference type="OrthoDB" id="7694678at2759"/>
<dbReference type="EMBL" id="CAJPDS010000022">
    <property type="protein sequence ID" value="CAF9918656.1"/>
    <property type="molecule type" value="Genomic_DNA"/>
</dbReference>
<dbReference type="Pfam" id="PF00810">
    <property type="entry name" value="ER_lumen_recept"/>
    <property type="match status" value="1"/>
</dbReference>
<evidence type="ECO:0000256" key="9">
    <source>
        <dbReference type="ARBA" id="ARBA00023136"/>
    </source>
</evidence>
<protein>
    <recommendedName>
        <fullName evidence="15">ER lumen protein-retaining receptor</fullName>
    </recommendedName>
</protein>
<dbReference type="GO" id="GO:0016192">
    <property type="term" value="P:vesicle-mediated transport"/>
    <property type="evidence" value="ECO:0007669"/>
    <property type="project" value="UniProtKB-KW"/>
</dbReference>
<comment type="subcellular location">
    <subcellularLocation>
        <location evidence="1">Endoplasmic reticulum membrane</location>
        <topology evidence="1">Multi-pass membrane protein</topology>
    </subcellularLocation>
</comment>
<dbReference type="GO" id="GO:0015031">
    <property type="term" value="P:protein transport"/>
    <property type="evidence" value="ECO:0007669"/>
    <property type="project" value="UniProtKB-KW"/>
</dbReference>
<dbReference type="GO" id="GO:0005789">
    <property type="term" value="C:endoplasmic reticulum membrane"/>
    <property type="evidence" value="ECO:0007669"/>
    <property type="project" value="UniProtKB-SubCell"/>
</dbReference>
<feature type="compositionally biased region" description="Polar residues" evidence="11">
    <location>
        <begin position="242"/>
        <end position="251"/>
    </location>
</feature>
<evidence type="ECO:0000256" key="8">
    <source>
        <dbReference type="ARBA" id="ARBA00022989"/>
    </source>
</evidence>
<evidence type="ECO:0000256" key="10">
    <source>
        <dbReference type="ARBA" id="ARBA00023170"/>
    </source>
</evidence>
<keyword evidence="9 12" id="KW-0472">Membrane</keyword>
<feature type="transmembrane region" description="Helical" evidence="12">
    <location>
        <begin position="78"/>
        <end position="96"/>
    </location>
</feature>
<sequence length="261" mass="29133">MLRLFPRTREREKAWKLGGICFGAALVAAPFVTLIFRRRGTGFMEILWTFSIINESVCVLPQLLLLRQTTVPTVIDSFYLVTLGTYRAFYILNWIFRWATEWYFDPIAVIFGIVQTALYVDFAWVYWTRQRVKLRNGGVVDSEDLSRGWLVSRLLGRGRDSFDEEDGHAENAGANGITKTVRGGWGARGVSVSADEQVLDPHHKSNGVYTEDARARDTEVGNDPDDVGAHGTHNGFPADNPTEGNGTNGLSNDDDGRNGTK</sequence>
<name>A0A8H3F3J0_9LECA</name>
<evidence type="ECO:0000256" key="7">
    <source>
        <dbReference type="ARBA" id="ARBA00022927"/>
    </source>
</evidence>
<dbReference type="GO" id="GO:0046923">
    <property type="term" value="F:ER retention sequence binding"/>
    <property type="evidence" value="ECO:0007669"/>
    <property type="project" value="InterPro"/>
</dbReference>
<feature type="transmembrane region" description="Helical" evidence="12">
    <location>
        <begin position="14"/>
        <end position="36"/>
    </location>
</feature>